<reference evidence="1" key="1">
    <citation type="submission" date="2023-10" db="EMBL/GenBank/DDBJ databases">
        <title>Whole genome sequencing of actinobacterial strain Amycolatopsis sp. (BCA-696) identifies the underlying plant growth-promoting genes.</title>
        <authorList>
            <person name="Gandham P."/>
            <person name="Vadla N."/>
            <person name="Saji A."/>
            <person name="Srinivas V."/>
            <person name="Ruperao P."/>
            <person name="Selvanayagam S."/>
            <person name="Saxena R.K."/>
            <person name="Rathore A."/>
            <person name="Gopalakrishnan S."/>
            <person name="Thakur V."/>
        </authorList>
    </citation>
    <scope>NUCLEOTIDE SEQUENCE</scope>
    <source>
        <strain evidence="1">BCA-696</strain>
    </source>
</reference>
<accession>A0ACD5BAD0</accession>
<dbReference type="EMBL" id="CP150484">
    <property type="protein sequence ID" value="WYW16333.1"/>
    <property type="molecule type" value="Genomic_DNA"/>
</dbReference>
<protein>
    <submittedName>
        <fullName evidence="1">DUF899 domain-containing protein</fullName>
    </submittedName>
</protein>
<organism evidence="1 2">
    <name type="scientific">Amycolatopsis coloradensis</name>
    <dbReference type="NCBI Taxonomy" id="76021"/>
    <lineage>
        <taxon>Bacteria</taxon>
        <taxon>Bacillati</taxon>
        <taxon>Actinomycetota</taxon>
        <taxon>Actinomycetes</taxon>
        <taxon>Pseudonocardiales</taxon>
        <taxon>Pseudonocardiaceae</taxon>
        <taxon>Amycolatopsis</taxon>
    </lineage>
</organism>
<name>A0ACD5BAD0_9PSEU</name>
<evidence type="ECO:0000313" key="2">
    <source>
        <dbReference type="Proteomes" id="UP001456344"/>
    </source>
</evidence>
<proteinExistence type="predicted"/>
<evidence type="ECO:0000313" key="1">
    <source>
        <dbReference type="EMBL" id="WYW16333.1"/>
    </source>
</evidence>
<gene>
    <name evidence="1" type="ORF">LCL61_12315</name>
</gene>
<sequence>MSLPKIVSRDEWHSAHKDFLAKEKAATKARDALNTARRELPMIEVEKDYVFEGPTGKRRLIDLFEGRRQLIVYHFMFHPDWDEGCAGCSFLVDNFGSLSHLHRRDTSLAVVSRAPLSKLLAYRDRMGWDFDWHSSGDSDFNYDFHVTLDDRVAPVEHNYEDRAALERRGLTEFKGMETPGASVFLRDGDRVFHTYSTYARGTEVFLSTFHLLDLTALGRQERWEKPADRYTGPVKSIRRHYQYKDE</sequence>
<dbReference type="Proteomes" id="UP001456344">
    <property type="component" value="Chromosome"/>
</dbReference>
<keyword evidence="2" id="KW-1185">Reference proteome</keyword>